<feature type="compositionally biased region" description="Pro residues" evidence="1">
    <location>
        <begin position="16"/>
        <end position="37"/>
    </location>
</feature>
<evidence type="ECO:0000313" key="3">
    <source>
        <dbReference type="EMBL" id="MBY8879496.1"/>
    </source>
</evidence>
<feature type="transmembrane region" description="Helical" evidence="2">
    <location>
        <begin position="79"/>
        <end position="97"/>
    </location>
</feature>
<protein>
    <submittedName>
        <fullName evidence="3">ATP/GTP-binding protein</fullName>
    </submittedName>
</protein>
<proteinExistence type="predicted"/>
<keyword evidence="4" id="KW-1185">Reference proteome</keyword>
<keyword evidence="2" id="KW-0472">Membrane</keyword>
<comment type="caution">
    <text evidence="3">The sequence shown here is derived from an EMBL/GenBank/DDBJ whole genome shotgun (WGS) entry which is preliminary data.</text>
</comment>
<feature type="transmembrane region" description="Helical" evidence="2">
    <location>
        <begin position="168"/>
        <end position="188"/>
    </location>
</feature>
<sequence length="794" mass="85119">MDARDHEAVTGAAPQPAAPPRQPVPRPAAPPPLPAQAPPLSATERWLRTPRVVDAPGVYGYGHVPRDPDDPDRMTDRRLVGGAVLALLTGVLVWSLLDNGYIPFWREPLTLLTPRGWWNGGGMSRPEYFADKAYDILWMVLLAYYFARLGNWPELLRRYLTTPAMRGWASVVGGFVVWMLCWKSYIPLFEATSVIFPQSWTRGGGNAYAAALVGDSLYIPGTLLIAWPCAKYGQWGRWLRRKPAPAGPPPWPPAPGAVPPAQRTAPGDPFGAVDVSPAEWPELRGAGRHDVADRLAAEVRSGRMNDVDCVRIRHAWSLVHSRRQGADEFADTVLRLGADACLHPSGDRDVPRRAAGHDLLGDQVRIGRGAEDKRNGYQYRGSGIALYPAVLGTGLLAVGPAGSGKTRQVMRPVAESLCLQALGGRAAVVAVAAAEADLGPREAYDVVISLGDPASRYDLDLYGGTTDPDLAAWLLADALVDGPESEQLRAATALGQLLGPYAAAHGHFPPVPVLRELLDGVPHAYAALREAVDAAGAPGLMRELDARERQAARPGDIGSLLADRVATLDRPAFAGFFDTSGRSRPFSMDALAHPLRVRIELPERGHSEASRILVRLLLAQFMATVASRRDSTMFACIVVDDAAHAVTPATVRALSSLRAANAGAVLGLRTLDDIPEQLRGPLVGSIGCRMALAGVSPWDGGFFAEAWGTTTVQTRDVTRTPDQSGGMARRASRGVRRLFTGEAVTTESVTVREVERERWSASDLAHGVPAGHAVVSMTTTGGEHAPPVLVDLRA</sequence>
<feature type="region of interest" description="Disordered" evidence="1">
    <location>
        <begin position="243"/>
        <end position="264"/>
    </location>
</feature>
<dbReference type="Gene3D" id="3.40.50.300">
    <property type="entry name" value="P-loop containing nucleotide triphosphate hydrolases"/>
    <property type="match status" value="1"/>
</dbReference>
<keyword evidence="2" id="KW-0812">Transmembrane</keyword>
<feature type="compositionally biased region" description="Pro residues" evidence="1">
    <location>
        <begin position="245"/>
        <end position="258"/>
    </location>
</feature>
<dbReference type="EMBL" id="JAINZZ010000020">
    <property type="protein sequence ID" value="MBY8879496.1"/>
    <property type="molecule type" value="Genomic_DNA"/>
</dbReference>
<keyword evidence="2" id="KW-1133">Transmembrane helix</keyword>
<dbReference type="InterPro" id="IPR027417">
    <property type="entry name" value="P-loop_NTPase"/>
</dbReference>
<evidence type="ECO:0000256" key="1">
    <source>
        <dbReference type="SAM" id="MobiDB-lite"/>
    </source>
</evidence>
<feature type="region of interest" description="Disordered" evidence="1">
    <location>
        <begin position="1"/>
        <end position="46"/>
    </location>
</feature>
<reference evidence="3 4" key="1">
    <citation type="submission" date="2021-08" db="EMBL/GenBank/DDBJ databases">
        <title>WGS of actinomycetes from Thailand.</title>
        <authorList>
            <person name="Thawai C."/>
        </authorList>
    </citation>
    <scope>NUCLEOTIDE SEQUENCE [LARGE SCALE GENOMIC DNA]</scope>
    <source>
        <strain evidence="3 4">PLK6-54</strain>
    </source>
</reference>
<evidence type="ECO:0000256" key="2">
    <source>
        <dbReference type="SAM" id="Phobius"/>
    </source>
</evidence>
<organism evidence="3 4">
    <name type="scientific">Actinacidiphila acidipaludis</name>
    <dbReference type="NCBI Taxonomy" id="2873382"/>
    <lineage>
        <taxon>Bacteria</taxon>
        <taxon>Bacillati</taxon>
        <taxon>Actinomycetota</taxon>
        <taxon>Actinomycetes</taxon>
        <taxon>Kitasatosporales</taxon>
        <taxon>Streptomycetaceae</taxon>
        <taxon>Actinacidiphila</taxon>
    </lineage>
</organism>
<evidence type="ECO:0000313" key="4">
    <source>
        <dbReference type="Proteomes" id="UP000778578"/>
    </source>
</evidence>
<gene>
    <name evidence="3" type="ORF">K7862_17900</name>
</gene>
<dbReference type="PANTHER" id="PTHR48125:SF10">
    <property type="entry name" value="OS12G0136300 PROTEIN"/>
    <property type="match status" value="1"/>
</dbReference>
<feature type="transmembrane region" description="Helical" evidence="2">
    <location>
        <begin position="128"/>
        <end position="147"/>
    </location>
</feature>
<dbReference type="SUPFAM" id="SSF52540">
    <property type="entry name" value="P-loop containing nucleoside triphosphate hydrolases"/>
    <property type="match status" value="1"/>
</dbReference>
<name>A0ABS7Q9G6_9ACTN</name>
<dbReference type="PANTHER" id="PTHR48125">
    <property type="entry name" value="LP07818P1"/>
    <property type="match status" value="1"/>
</dbReference>
<accession>A0ABS7Q9G6</accession>
<dbReference type="Proteomes" id="UP000778578">
    <property type="component" value="Unassembled WGS sequence"/>
</dbReference>